<name>A0A841BQA5_9ACTN</name>
<organism evidence="2 3">
    <name type="scientific">Allocatelliglobosispora scoriae</name>
    <dbReference type="NCBI Taxonomy" id="643052"/>
    <lineage>
        <taxon>Bacteria</taxon>
        <taxon>Bacillati</taxon>
        <taxon>Actinomycetota</taxon>
        <taxon>Actinomycetes</taxon>
        <taxon>Micromonosporales</taxon>
        <taxon>Micromonosporaceae</taxon>
        <taxon>Allocatelliglobosispora</taxon>
    </lineage>
</organism>
<evidence type="ECO:0000313" key="3">
    <source>
        <dbReference type="Proteomes" id="UP000587527"/>
    </source>
</evidence>
<dbReference type="RefSeq" id="WP_184839174.1">
    <property type="nucleotide sequence ID" value="NZ_JACHMN010000002.1"/>
</dbReference>
<keyword evidence="3" id="KW-1185">Reference proteome</keyword>
<keyword evidence="1" id="KW-0175">Coiled coil</keyword>
<feature type="coiled-coil region" evidence="1">
    <location>
        <begin position="51"/>
        <end position="78"/>
    </location>
</feature>
<evidence type="ECO:0000256" key="1">
    <source>
        <dbReference type="SAM" id="Coils"/>
    </source>
</evidence>
<protein>
    <submittedName>
        <fullName evidence="2">Uncharacterized protein</fullName>
    </submittedName>
</protein>
<comment type="caution">
    <text evidence="2">The sequence shown here is derived from an EMBL/GenBank/DDBJ whole genome shotgun (WGS) entry which is preliminary data.</text>
</comment>
<reference evidence="2 3" key="1">
    <citation type="submission" date="2020-08" db="EMBL/GenBank/DDBJ databases">
        <title>Sequencing the genomes of 1000 actinobacteria strains.</title>
        <authorList>
            <person name="Klenk H.-P."/>
        </authorList>
    </citation>
    <scope>NUCLEOTIDE SEQUENCE [LARGE SCALE GENOMIC DNA]</scope>
    <source>
        <strain evidence="2 3">DSM 45362</strain>
    </source>
</reference>
<dbReference type="AlphaFoldDB" id="A0A841BQA5"/>
<gene>
    <name evidence="2" type="ORF">F4553_004626</name>
</gene>
<sequence>MSSVEELKLRVAATVAQTNQAMLQLRGVGQQLDEAIGMLRLTAAGSVHPTLIDAVNKLQQARERLDEAQLLANGAITDADSWRSVA</sequence>
<evidence type="ECO:0000313" key="2">
    <source>
        <dbReference type="EMBL" id="MBB5871247.1"/>
    </source>
</evidence>
<proteinExistence type="predicted"/>
<accession>A0A841BQA5</accession>
<dbReference type="EMBL" id="JACHMN010000002">
    <property type="protein sequence ID" value="MBB5871247.1"/>
    <property type="molecule type" value="Genomic_DNA"/>
</dbReference>
<dbReference type="Proteomes" id="UP000587527">
    <property type="component" value="Unassembled WGS sequence"/>
</dbReference>